<name>A0ACB7UI83_DIOAL</name>
<sequence>MSYNLDSLRVSNLVLENSWNLNLLYEVFGNNLNFDYLINDKISSNNENCWVWYPKSRKHKLTSMVYAHFNKDASTLNPWDGWANIWRLKIGPRPKHFLWLLLHNGIKTYDYLYRLNLGPQTFCKFCNLDVETSEHLFNTCTKVQLIWNSVSSALGKQVNFQGGFSSGNWLSPALSEYTKYDQSVFAVVAWLIWKARCILVFQNEITDMLAIPIRAINHVREFSQTSSSHHGKQLILNNFTFTDNPFLFVSSAGSIENGVFGAGFYLTDTNSQLICAGSCSNCADSVLEADALALSSALGSLFASDLQTCTIFIANAELYYIIKDGAS</sequence>
<evidence type="ECO:0000313" key="2">
    <source>
        <dbReference type="Proteomes" id="UP000827976"/>
    </source>
</evidence>
<dbReference type="Proteomes" id="UP000827976">
    <property type="component" value="Chromosome 16"/>
</dbReference>
<gene>
    <name evidence="1" type="ORF">IHE45_16G069100</name>
</gene>
<keyword evidence="1" id="KW-0808">Transferase</keyword>
<keyword evidence="2" id="KW-1185">Reference proteome</keyword>
<proteinExistence type="predicted"/>
<protein>
    <submittedName>
        <fullName evidence="1">Reverse transcriptase zinc-binding domain-containing protein</fullName>
    </submittedName>
</protein>
<organism evidence="1 2">
    <name type="scientific">Dioscorea alata</name>
    <name type="common">Purple yam</name>
    <dbReference type="NCBI Taxonomy" id="55571"/>
    <lineage>
        <taxon>Eukaryota</taxon>
        <taxon>Viridiplantae</taxon>
        <taxon>Streptophyta</taxon>
        <taxon>Embryophyta</taxon>
        <taxon>Tracheophyta</taxon>
        <taxon>Spermatophyta</taxon>
        <taxon>Magnoliopsida</taxon>
        <taxon>Liliopsida</taxon>
        <taxon>Dioscoreales</taxon>
        <taxon>Dioscoreaceae</taxon>
        <taxon>Dioscorea</taxon>
    </lineage>
</organism>
<comment type="caution">
    <text evidence="1">The sequence shown here is derived from an EMBL/GenBank/DDBJ whole genome shotgun (WGS) entry which is preliminary data.</text>
</comment>
<keyword evidence="1" id="KW-0695">RNA-directed DNA polymerase</keyword>
<dbReference type="EMBL" id="CM037026">
    <property type="protein sequence ID" value="KAH7660004.1"/>
    <property type="molecule type" value="Genomic_DNA"/>
</dbReference>
<reference evidence="2" key="1">
    <citation type="journal article" date="2022" name="Nat. Commun.">
        <title>Chromosome evolution and the genetic basis of agronomically important traits in greater yam.</title>
        <authorList>
            <person name="Bredeson J.V."/>
            <person name="Lyons J.B."/>
            <person name="Oniyinde I.O."/>
            <person name="Okereke N.R."/>
            <person name="Kolade O."/>
            <person name="Nnabue I."/>
            <person name="Nwadili C.O."/>
            <person name="Hribova E."/>
            <person name="Parker M."/>
            <person name="Nwogha J."/>
            <person name="Shu S."/>
            <person name="Carlson J."/>
            <person name="Kariba R."/>
            <person name="Muthemba S."/>
            <person name="Knop K."/>
            <person name="Barton G.J."/>
            <person name="Sherwood A.V."/>
            <person name="Lopez-Montes A."/>
            <person name="Asiedu R."/>
            <person name="Jamnadass R."/>
            <person name="Muchugi A."/>
            <person name="Goodstein D."/>
            <person name="Egesi C.N."/>
            <person name="Featherston J."/>
            <person name="Asfaw A."/>
            <person name="Simpson G.G."/>
            <person name="Dolezel J."/>
            <person name="Hendre P.S."/>
            <person name="Van Deynze A."/>
            <person name="Kumar P.L."/>
            <person name="Obidiegwu J.E."/>
            <person name="Bhattacharjee R."/>
            <person name="Rokhsar D.S."/>
        </authorList>
    </citation>
    <scope>NUCLEOTIDE SEQUENCE [LARGE SCALE GENOMIC DNA]</scope>
    <source>
        <strain evidence="2">cv. TDa95/00328</strain>
    </source>
</reference>
<accession>A0ACB7UI83</accession>
<evidence type="ECO:0000313" key="1">
    <source>
        <dbReference type="EMBL" id="KAH7660004.1"/>
    </source>
</evidence>
<keyword evidence="1" id="KW-0548">Nucleotidyltransferase</keyword>